<dbReference type="Proteomes" id="UP001060085">
    <property type="component" value="Linkage Group LG01"/>
</dbReference>
<keyword evidence="2" id="KW-1185">Reference proteome</keyword>
<dbReference type="EMBL" id="CM044701">
    <property type="protein sequence ID" value="KAI5681282.1"/>
    <property type="molecule type" value="Genomic_DNA"/>
</dbReference>
<organism evidence="1 2">
    <name type="scientific">Catharanthus roseus</name>
    <name type="common">Madagascar periwinkle</name>
    <name type="synonym">Vinca rosea</name>
    <dbReference type="NCBI Taxonomy" id="4058"/>
    <lineage>
        <taxon>Eukaryota</taxon>
        <taxon>Viridiplantae</taxon>
        <taxon>Streptophyta</taxon>
        <taxon>Embryophyta</taxon>
        <taxon>Tracheophyta</taxon>
        <taxon>Spermatophyta</taxon>
        <taxon>Magnoliopsida</taxon>
        <taxon>eudicotyledons</taxon>
        <taxon>Gunneridae</taxon>
        <taxon>Pentapetalae</taxon>
        <taxon>asterids</taxon>
        <taxon>lamiids</taxon>
        <taxon>Gentianales</taxon>
        <taxon>Apocynaceae</taxon>
        <taxon>Rauvolfioideae</taxon>
        <taxon>Vinceae</taxon>
        <taxon>Catharanthinae</taxon>
        <taxon>Catharanthus</taxon>
    </lineage>
</organism>
<reference evidence="2" key="1">
    <citation type="journal article" date="2023" name="Nat. Plants">
        <title>Single-cell RNA sequencing provides a high-resolution roadmap for understanding the multicellular compartmentation of specialized metabolism.</title>
        <authorList>
            <person name="Sun S."/>
            <person name="Shen X."/>
            <person name="Li Y."/>
            <person name="Li Y."/>
            <person name="Wang S."/>
            <person name="Li R."/>
            <person name="Zhang H."/>
            <person name="Shen G."/>
            <person name="Guo B."/>
            <person name="Wei J."/>
            <person name="Xu J."/>
            <person name="St-Pierre B."/>
            <person name="Chen S."/>
            <person name="Sun C."/>
        </authorList>
    </citation>
    <scope>NUCLEOTIDE SEQUENCE [LARGE SCALE GENOMIC DNA]</scope>
</reference>
<protein>
    <submittedName>
        <fullName evidence="1">Uncharacterized protein</fullName>
    </submittedName>
</protein>
<evidence type="ECO:0000313" key="2">
    <source>
        <dbReference type="Proteomes" id="UP001060085"/>
    </source>
</evidence>
<sequence>MNFFANHTNSSLKFILKKDFENKMGVGFEKLKASPCAFVKTILKKERFQQTWKDIVDKYLYYHIPFKDWCWKLHISFVCFQKNSCASPLNNEIDSSLFYHNPLKELIRKSEVSLTLSWKNSCALFLKHEFGATLYHLRFKELLEKRFSRRNVENPGFLKTLRLLFLIVIL</sequence>
<gene>
    <name evidence="1" type="ORF">M9H77_02509</name>
</gene>
<accession>A0ACC0C8W5</accession>
<proteinExistence type="predicted"/>
<name>A0ACC0C8W5_CATRO</name>
<comment type="caution">
    <text evidence="1">The sequence shown here is derived from an EMBL/GenBank/DDBJ whole genome shotgun (WGS) entry which is preliminary data.</text>
</comment>
<evidence type="ECO:0000313" key="1">
    <source>
        <dbReference type="EMBL" id="KAI5681282.1"/>
    </source>
</evidence>